<dbReference type="Gene3D" id="1.10.1410.40">
    <property type="match status" value="1"/>
</dbReference>
<dbReference type="SMART" id="SM01265">
    <property type="entry name" value="Mab-21"/>
    <property type="match status" value="1"/>
</dbReference>
<evidence type="ECO:0000313" key="6">
    <source>
        <dbReference type="RefSeq" id="XP_015605090.1"/>
    </source>
</evidence>
<proteinExistence type="inferred from homology"/>
<dbReference type="InterPro" id="IPR024810">
    <property type="entry name" value="MAB21L/cGLR"/>
</dbReference>
<sequence length="1783" mass="201227">MLSGLKMGNAKSKNKFRSDRVNGRKYGGKAPDGIGSSRPSFLPEFIDSCDEELMILRRTMYNNPTIFILNNLMLCVQFFGNYEEEISKVRRQPPISVHEAELNKELLPSQKHVLLPDVLQELIAKNIRFTSMRQTPTLTVETLQPVRIFVVMDNIEVTDSNYDPQYSSINDAVTYNVALRPSSHQGYVYLQRLNVMSSKRGPTNENELDLSSIAEDGDETYSDGDSMFNMKVKGGEKLLNGNEAVPSTSKTKLTQSLSNIYEESSSINEKRSRSHTNLSEGKYPEKVKERAGSLSTSDLSKVKSAKGDKSNTDSSTKSKNPRQHGRLKANKNGNRSPTSSTSSGYRSGNYAADSDSDYGYAVITKFSTLKPLKASSSGTVTTASSEIPPSCFKKVTYTRDGKRYNPKKDKRQPLNSMDRRIKVALRQYNTDVWYMDSLEFMQHFINVFINHLSRALGFEEDVVNDAKVQGSVIFCDKLHVFNYQRNTNLEPYEVIPCVSAQWPSNAQEWFYRNRTTWPANEVIERIREFGCHIIPEGFMPKRDNNVNRSIEWQVTFPAAERYLETCMSHAQLRVYLIALMLHKTFIRPVNTILGLTTSHIRNQLFWLIEEDEASRWPENRTGKYLMKLLNTLYQAISRTEPSLSDYFIRDKNHFQNIPKEHLLHTQKQLKRIIENPVMYVFSAMENIRYSPDFFPKVDYEQLLNIMTVDVLTLVNPALSKFVPRPVSKAESTNYDKDYEQSIGFWNNAKVKNQQIYGHSKKPITNRTVINPKKAHDLIIEIPITCGELKGPRLCALLEFFISHFIKMAERCHQYAANQQKLVYLNQARRLSILLSEYPRYTDCARDYIYRINSLMRRVPTVRTSHNAPETPKRNPDPPIFARPMNQRFTTELNDFTVTLPMPEETKEYELESIRNTYNYQAGTSRSVYGAISEKPEYMGIYGSKSEMSVYEQQSEDIYDNQIGRFSADEARAKDIYLSKSMTSLYADESDKGVYGSKKKKYPLRRTLEKNAYLSKSETSIYGGETVAEKYGGKKKKSLYDKLRGKTFLAKKKKKDVQIDGPHGKFGDIYGSKSETSVYDGNDSNIYAKGGDSIYGIQSESDTYGRKIEKSIYGSQTDNEVYASKSEKSVYSASTGTDTYGVKSKVSILSSQKNREIYGSKDMESIYGSRAGQDNYDGKSEKSVYGITSEKDTYGTKNKISAASSQDEGDANGNKNEESIYGSQTGQEINTGNNENSVYGTRSDNDTYGTMSEISTTSSQRESNIYVSKEKESVYGGQAGQDIHTARSEKSVYSARGGYDTYGTTSGLSTTSSQNENNSCGSKEKESIYGGSQEIYASRSEKSVYSAVSGNDIYDIRKRESFSSSHNESSIYGTKEPIYNGQLEQEIYMSKSQKSIYDTKTGNKTYDTKNAVPFSKIQSDDNIYGTNDNESIYGVHTGQEIVSTKSQESMYGTKEKESLYGGPTQKEMNSSKNEKSITSGKIEEEGTYGTKAEAVVRSSQGSKDIYGVKSEKNPIYGSITEKDIYSSKNEMSYSFKSKKENPYDTETEKSPYGSTSGRDSFISKSEDSVYGGKTGEDIYGSRSDTSIYGDRNKTKIQANKKKSSDISKSGEDIYGSRSDSSVSSVGDKRNSYRTKGNKSIYSGKSQENIYNNTEVTNGVQGMTNIYTSKPDVSNHDAKSTEEVYSSKNPKSIYGSRSKPEVQEKKKEKIYENAAKQKIYGSNTGKHLNNPSSDDIYTSRNDTLIKIDVYDTNKNGKSKSNDKTEKSQKFNDIKDIYISKEESAS</sequence>
<protein>
    <submittedName>
        <fullName evidence="6">Uncharacterized protein LOC107272442</fullName>
    </submittedName>
</protein>
<feature type="region of interest" description="Disordered" evidence="2">
    <location>
        <begin position="1444"/>
        <end position="1499"/>
    </location>
</feature>
<evidence type="ECO:0000313" key="5">
    <source>
        <dbReference type="Proteomes" id="UP000694920"/>
    </source>
</evidence>
<dbReference type="InterPro" id="IPR046906">
    <property type="entry name" value="Mab-21_HhH/H2TH-like"/>
</dbReference>
<feature type="region of interest" description="Disordered" evidence="2">
    <location>
        <begin position="1"/>
        <end position="35"/>
    </location>
</feature>
<name>A0AAJ7FRT2_CEPCN</name>
<feature type="compositionally biased region" description="Basic and acidic residues" evidence="2">
    <location>
        <begin position="1536"/>
        <end position="1548"/>
    </location>
</feature>
<feature type="region of interest" description="Disordered" evidence="2">
    <location>
        <begin position="1664"/>
        <end position="1768"/>
    </location>
</feature>
<dbReference type="PANTHER" id="PTHR10656:SF69">
    <property type="entry name" value="MAB-21-LIKE HHH_H2TH-LIKE DOMAIN-CONTAINING PROTEIN"/>
    <property type="match status" value="1"/>
</dbReference>
<feature type="compositionally biased region" description="Basic and acidic residues" evidence="2">
    <location>
        <begin position="1757"/>
        <end position="1768"/>
    </location>
</feature>
<feature type="compositionally biased region" description="Basic residues" evidence="2">
    <location>
        <begin position="319"/>
        <end position="329"/>
    </location>
</feature>
<feature type="domain" description="Mab-21-like nucleotidyltransferase" evidence="3">
    <location>
        <begin position="438"/>
        <end position="563"/>
    </location>
</feature>
<feature type="region of interest" description="Disordered" evidence="2">
    <location>
        <begin position="262"/>
        <end position="349"/>
    </location>
</feature>
<feature type="compositionally biased region" description="Basic and acidic residues" evidence="2">
    <location>
        <begin position="1696"/>
        <end position="1709"/>
    </location>
</feature>
<dbReference type="GeneID" id="107272442"/>
<reference evidence="6" key="1">
    <citation type="submission" date="2025-08" db="UniProtKB">
        <authorList>
            <consortium name="RefSeq"/>
        </authorList>
    </citation>
    <scope>IDENTIFICATION</scope>
</reference>
<evidence type="ECO:0000259" key="4">
    <source>
        <dbReference type="Pfam" id="PF20266"/>
    </source>
</evidence>
<feature type="compositionally biased region" description="Polar residues" evidence="2">
    <location>
        <begin position="1636"/>
        <end position="1647"/>
    </location>
</feature>
<organism evidence="5 6">
    <name type="scientific">Cephus cinctus</name>
    <name type="common">Wheat stem sawfly</name>
    <dbReference type="NCBI Taxonomy" id="211228"/>
    <lineage>
        <taxon>Eukaryota</taxon>
        <taxon>Metazoa</taxon>
        <taxon>Ecdysozoa</taxon>
        <taxon>Arthropoda</taxon>
        <taxon>Hexapoda</taxon>
        <taxon>Insecta</taxon>
        <taxon>Pterygota</taxon>
        <taxon>Neoptera</taxon>
        <taxon>Endopterygota</taxon>
        <taxon>Hymenoptera</taxon>
        <taxon>Cephoidea</taxon>
        <taxon>Cephidae</taxon>
        <taxon>Cephus</taxon>
    </lineage>
</organism>
<feature type="compositionally biased region" description="Polar residues" evidence="2">
    <location>
        <begin position="1718"/>
        <end position="1740"/>
    </location>
</feature>
<accession>A0AAJ7FRT2</accession>
<evidence type="ECO:0000259" key="3">
    <source>
        <dbReference type="Pfam" id="PF03281"/>
    </source>
</evidence>
<dbReference type="RefSeq" id="XP_015605090.1">
    <property type="nucleotide sequence ID" value="XM_015749604.2"/>
</dbReference>
<feature type="region of interest" description="Disordered" evidence="2">
    <location>
        <begin position="1200"/>
        <end position="1291"/>
    </location>
</feature>
<evidence type="ECO:0000256" key="1">
    <source>
        <dbReference type="ARBA" id="ARBA00008307"/>
    </source>
</evidence>
<dbReference type="InterPro" id="IPR046903">
    <property type="entry name" value="Mab-21-like_nuc_Trfase"/>
</dbReference>
<gene>
    <name evidence="6" type="primary">LOC107272442</name>
</gene>
<feature type="region of interest" description="Disordered" evidence="2">
    <location>
        <begin position="199"/>
        <end position="225"/>
    </location>
</feature>
<feature type="compositionally biased region" description="Polar residues" evidence="2">
    <location>
        <begin position="1220"/>
        <end position="1265"/>
    </location>
</feature>
<feature type="compositionally biased region" description="Low complexity" evidence="2">
    <location>
        <begin position="1614"/>
        <end position="1624"/>
    </location>
</feature>
<feature type="compositionally biased region" description="Basic and acidic residues" evidence="2">
    <location>
        <begin position="282"/>
        <end position="291"/>
    </location>
</feature>
<feature type="compositionally biased region" description="Low complexity" evidence="2">
    <location>
        <begin position="332"/>
        <end position="349"/>
    </location>
</feature>
<dbReference type="PANTHER" id="PTHR10656">
    <property type="entry name" value="CELL FATE DETERMINING PROTEIN MAB21-RELATED"/>
    <property type="match status" value="1"/>
</dbReference>
<dbReference type="Pfam" id="PF20266">
    <property type="entry name" value="Mab-21_C"/>
    <property type="match status" value="1"/>
</dbReference>
<dbReference type="Pfam" id="PF03281">
    <property type="entry name" value="Mab-21"/>
    <property type="match status" value="1"/>
</dbReference>
<feature type="compositionally biased region" description="Basic and acidic residues" evidence="2">
    <location>
        <begin position="1671"/>
        <end position="1680"/>
    </location>
</feature>
<feature type="region of interest" description="Disordered" evidence="2">
    <location>
        <begin position="1304"/>
        <end position="1327"/>
    </location>
</feature>
<dbReference type="Proteomes" id="UP000694920">
    <property type="component" value="Unplaced"/>
</dbReference>
<keyword evidence="5" id="KW-1185">Reference proteome</keyword>
<evidence type="ECO:0000256" key="2">
    <source>
        <dbReference type="SAM" id="MobiDB-lite"/>
    </source>
</evidence>
<comment type="similarity">
    <text evidence="1">Belongs to the mab-21 family.</text>
</comment>
<feature type="compositionally biased region" description="Basic and acidic residues" evidence="2">
    <location>
        <begin position="1601"/>
        <end position="1610"/>
    </location>
</feature>
<feature type="region of interest" description="Disordered" evidence="2">
    <location>
        <begin position="1532"/>
        <end position="1647"/>
    </location>
</feature>
<feature type="domain" description="Mab-21-like HhH/H2TH-like" evidence="4">
    <location>
        <begin position="587"/>
        <end position="670"/>
    </location>
</feature>
<feature type="compositionally biased region" description="Polar residues" evidence="2">
    <location>
        <begin position="1465"/>
        <end position="1478"/>
    </location>
</feature>
<dbReference type="KEGG" id="ccin:107272442"/>